<protein>
    <submittedName>
        <fullName evidence="4">GNAT family N-acetyltransferase</fullName>
    </submittedName>
</protein>
<keyword evidence="5" id="KW-1185">Reference proteome</keyword>
<dbReference type="EMBL" id="CP076361">
    <property type="protein sequence ID" value="QWK91548.1"/>
    <property type="molecule type" value="Genomic_DNA"/>
</dbReference>
<dbReference type="InterPro" id="IPR050680">
    <property type="entry name" value="YpeA/RimI_acetyltransf"/>
</dbReference>
<evidence type="ECO:0000259" key="3">
    <source>
        <dbReference type="PROSITE" id="PS51186"/>
    </source>
</evidence>
<name>A0A975P9C5_9RHOB</name>
<evidence type="ECO:0000313" key="5">
    <source>
        <dbReference type="Proteomes" id="UP000679352"/>
    </source>
</evidence>
<dbReference type="PANTHER" id="PTHR43420">
    <property type="entry name" value="ACETYLTRANSFERASE"/>
    <property type="match status" value="1"/>
</dbReference>
<organism evidence="4 5">
    <name type="scientific">Gemmobacter fulvus</name>
    <dbReference type="NCBI Taxonomy" id="2840474"/>
    <lineage>
        <taxon>Bacteria</taxon>
        <taxon>Pseudomonadati</taxon>
        <taxon>Pseudomonadota</taxon>
        <taxon>Alphaproteobacteria</taxon>
        <taxon>Rhodobacterales</taxon>
        <taxon>Paracoccaceae</taxon>
        <taxon>Gemmobacter</taxon>
    </lineage>
</organism>
<dbReference type="Proteomes" id="UP000679352">
    <property type="component" value="Chromosome"/>
</dbReference>
<evidence type="ECO:0000256" key="1">
    <source>
        <dbReference type="ARBA" id="ARBA00022679"/>
    </source>
</evidence>
<reference evidence="4" key="1">
    <citation type="submission" date="2021-06" db="EMBL/GenBank/DDBJ databases">
        <title>Direct submission.</title>
        <authorList>
            <person name="Lee C.-S."/>
            <person name="Jin L."/>
        </authorList>
    </citation>
    <scope>NUCLEOTIDE SEQUENCE</scope>
    <source>
        <strain evidence="4">Con5</strain>
    </source>
</reference>
<dbReference type="AlphaFoldDB" id="A0A975P9C5"/>
<dbReference type="SUPFAM" id="SSF55729">
    <property type="entry name" value="Acyl-CoA N-acyltransferases (Nat)"/>
    <property type="match status" value="1"/>
</dbReference>
<keyword evidence="1" id="KW-0808">Transferase</keyword>
<dbReference type="CDD" id="cd04301">
    <property type="entry name" value="NAT_SF"/>
    <property type="match status" value="1"/>
</dbReference>
<dbReference type="InterPro" id="IPR016181">
    <property type="entry name" value="Acyl_CoA_acyltransferase"/>
</dbReference>
<dbReference type="Gene3D" id="3.40.630.30">
    <property type="match status" value="1"/>
</dbReference>
<dbReference type="KEGG" id="gfu:KM031_06620"/>
<feature type="domain" description="N-acetyltransferase" evidence="3">
    <location>
        <begin position="3"/>
        <end position="194"/>
    </location>
</feature>
<accession>A0A975P9C5</accession>
<keyword evidence="2" id="KW-0012">Acyltransferase</keyword>
<sequence>MNVTLHLGLPNSHRKTAALLYWEAFGGKLGRVMGPEAKALAYLERVIQADHVIIALEGEAMIGMAGFKTPNGAFADGGWKDMRQIYGTIGAIWRLGLLALLNREVDNHRFLVDGICVSHNHRGHGVGAALVQALCAEAAARGYSVVRLEVIDTNLRARKLYERLGFTVLRRDELGILRHAFGFASATTMIRELDQTDGAD</sequence>
<dbReference type="PROSITE" id="PS51186">
    <property type="entry name" value="GNAT"/>
    <property type="match status" value="1"/>
</dbReference>
<evidence type="ECO:0000256" key="2">
    <source>
        <dbReference type="ARBA" id="ARBA00023315"/>
    </source>
</evidence>
<gene>
    <name evidence="4" type="ORF">KM031_06620</name>
</gene>
<proteinExistence type="predicted"/>
<dbReference type="RefSeq" id="WP_215503739.1">
    <property type="nucleotide sequence ID" value="NZ_CP076361.1"/>
</dbReference>
<evidence type="ECO:0000313" key="4">
    <source>
        <dbReference type="EMBL" id="QWK91548.1"/>
    </source>
</evidence>
<dbReference type="Pfam" id="PF00583">
    <property type="entry name" value="Acetyltransf_1"/>
    <property type="match status" value="1"/>
</dbReference>
<dbReference type="InterPro" id="IPR000182">
    <property type="entry name" value="GNAT_dom"/>
</dbReference>
<dbReference type="GO" id="GO:0016747">
    <property type="term" value="F:acyltransferase activity, transferring groups other than amino-acyl groups"/>
    <property type="evidence" value="ECO:0007669"/>
    <property type="project" value="InterPro"/>
</dbReference>